<dbReference type="EMBL" id="MKQH01000006">
    <property type="protein sequence ID" value="OJI11711.1"/>
    <property type="molecule type" value="Genomic_DNA"/>
</dbReference>
<protein>
    <submittedName>
        <fullName evidence="1">Uncharacterized protein</fullName>
    </submittedName>
</protein>
<reference evidence="1 2" key="1">
    <citation type="submission" date="2016-10" db="EMBL/GenBank/DDBJ databases">
        <title>Genome sequence of Lactobacillus reuteri 121, a source of glucan and fructan exopolysaccharides.</title>
        <authorList>
            <person name="Gangoiti J."/>
            <person name="Lammerts Van Bueren A."/>
            <person name="Dijkhuizen L."/>
        </authorList>
    </citation>
    <scope>NUCLEOTIDE SEQUENCE [LARGE SCALE GENOMIC DNA]</scope>
    <source>
        <strain evidence="1 2">121</strain>
    </source>
</reference>
<comment type="caution">
    <text evidence="1">The sequence shown here is derived from an EMBL/GenBank/DDBJ whole genome shotgun (WGS) entry which is preliminary data.</text>
</comment>
<accession>A0AB36I3J6</accession>
<evidence type="ECO:0000313" key="2">
    <source>
        <dbReference type="Proteomes" id="UP000184174"/>
    </source>
</evidence>
<name>A0AB36I3J6_LIMRT</name>
<dbReference type="AlphaFoldDB" id="A0AB36I3J6"/>
<proteinExistence type="predicted"/>
<dbReference type="InterPro" id="IPR043502">
    <property type="entry name" value="DNA/RNA_pol_sf"/>
</dbReference>
<sequence>MKHIFRKYERIIYSNDIQTSANISIFADENINDFLYIADDSEWVSPVDDVKHIRYQNDIISHQYNIKYRNYPVIGYIIFRNRNDEPFGFWDIVSVILQYLDDVGYKEHYSDKEIRNLSKNLNVSTKQKANWSKANRIPPVIMAGFFQGVDVTAYKDWYKYLDVNKQKSNKKDAMIALYKDVFFTSQLTLAISSKDRKRKVPLRIQYRDTMALAPQGGLTKLGNIVNQPKLDTSKWDSEDNQKGLISDTDYYAFLNQGGFYKNHMRLLLQNRHKDFVRYAMGDSEITLKYLGFFLNQELKVYHMGLIKSVHIPATLTSLSDEISDHYARIPYDDNQVANTLNQLFHGDSVELYLRPDRFNQQPPKLQNEWKTVLDLAANPEQAVDSSDFKDRVALQRKIIAQLRSFFSCKAIYWKATSNNKFPYLSKDITKRINYRELYKRNPDFNPLDFIDNGTVKIRQYHPNFKNLPQLLTHNYHQIAYRLERNRKNELPSLSDLLTYLWDKSVYGNYYHQDGKSPSPVIVNVSPVYWLEQKIDFRYTRLGYYFDEPDSKVEKHESKAHDLIAVQPDSTYNQGFHLARNAYLGGMNLCYCPGILKFKYTYDVDLKSSYVNAGHLIPDFRLDVPANTDINDLSLDEFNQNIKPNLPNGVFSVGVCDVDYKLPDGLTRVPVGVKAAKKGATPRYVLEHSRARLMLTDVFDLIAHDADVYFHRIIIPVQKKLNADFNQLSSVGKMQDWSLTQRNLAKKEYGKKSPEQEFFKLLGNGGYGKTGQGLSEKVSRSYNDGQTYFVPFSRSTNPWLAAQYTAIARYQVNFLMDTMQSLVTNSIIPSVTTDGFIFCSNSPVDPDKLVQTIRQNAPQQWVRVNDRWFKGEFFEFKSKLKGDKSICSVDSTLVNLRTRFNFTLDGRIEALTGVLNMSFEDIYQDLLANNVVLDVESHRLASLVDMKHRVDYKYLLNEWTQPVKLNLGYDDTYRLTKFHDNGDGFGWYESKPFETVDEVETFKEEMKPFRRLFPLFNTEYANAWLSFDNDVISDSDDNKHIAWVNDDVHASLRIKKQQNPTLKANNYSQLIDKYTNNYAPKVFLRYLHANQSMLDFNRLYNDYFSEFYASFSGFKQAIKRANGFVNDLVVLKEGWNDFIAQYKEEN</sequence>
<dbReference type="SUPFAM" id="SSF56672">
    <property type="entry name" value="DNA/RNA polymerases"/>
    <property type="match status" value="1"/>
</dbReference>
<dbReference type="Proteomes" id="UP000184174">
    <property type="component" value="Unassembled WGS sequence"/>
</dbReference>
<gene>
    <name evidence="1" type="ORF">BJI45_00415</name>
</gene>
<evidence type="ECO:0000313" key="1">
    <source>
        <dbReference type="EMBL" id="OJI11711.1"/>
    </source>
</evidence>
<dbReference type="RefSeq" id="WP_072574809.1">
    <property type="nucleotide sequence ID" value="NZ_MKQH01000006.1"/>
</dbReference>
<organism evidence="1 2">
    <name type="scientific">Limosilactobacillus reuteri</name>
    <name type="common">Lactobacillus reuteri</name>
    <dbReference type="NCBI Taxonomy" id="1598"/>
    <lineage>
        <taxon>Bacteria</taxon>
        <taxon>Bacillati</taxon>
        <taxon>Bacillota</taxon>
        <taxon>Bacilli</taxon>
        <taxon>Lactobacillales</taxon>
        <taxon>Lactobacillaceae</taxon>
        <taxon>Limosilactobacillus</taxon>
    </lineage>
</organism>